<comment type="pathway">
    <text evidence="1">Lipid metabolism.</text>
</comment>
<dbReference type="InterPro" id="IPR045049">
    <property type="entry name" value="Pcy1-like"/>
</dbReference>
<keyword evidence="5" id="KW-0548">Nucleotidyltransferase</keyword>
<evidence type="ECO:0000256" key="10">
    <source>
        <dbReference type="ARBA" id="ARBA00026101"/>
    </source>
</evidence>
<accession>D8M630</accession>
<dbReference type="SUPFAM" id="SSF52374">
    <property type="entry name" value="Nucleotidylyl transferase"/>
    <property type="match status" value="1"/>
</dbReference>
<evidence type="ECO:0000313" key="13">
    <source>
        <dbReference type="EMBL" id="CBK23739.2"/>
    </source>
</evidence>
<feature type="region of interest" description="Disordered" evidence="11">
    <location>
        <begin position="1"/>
        <end position="26"/>
    </location>
</feature>
<comment type="pathway">
    <text evidence="9">Phospholipid metabolism; phosphatidylcholine biosynthesis; phosphatidylcholine from phosphocholine: step 1/2.</text>
</comment>
<dbReference type="Proteomes" id="UP000008312">
    <property type="component" value="Unassembled WGS sequence"/>
</dbReference>
<dbReference type="GO" id="GO:0004105">
    <property type="term" value="F:choline-phosphate cytidylyltransferase activity"/>
    <property type="evidence" value="ECO:0007669"/>
    <property type="project" value="UniProtKB-EC"/>
</dbReference>
<dbReference type="PANTHER" id="PTHR10739:SF13">
    <property type="entry name" value="CHOLINE-PHOSPHATE CYTIDYLYLTRANSFERASE"/>
    <property type="match status" value="1"/>
</dbReference>
<evidence type="ECO:0000256" key="3">
    <source>
        <dbReference type="ARBA" id="ARBA00022516"/>
    </source>
</evidence>
<dbReference type="CDD" id="cd02174">
    <property type="entry name" value="CCT"/>
    <property type="match status" value="1"/>
</dbReference>
<evidence type="ECO:0000256" key="8">
    <source>
        <dbReference type="ARBA" id="ARBA00023264"/>
    </source>
</evidence>
<dbReference type="AlphaFoldDB" id="D8M630"/>
<evidence type="ECO:0000256" key="9">
    <source>
        <dbReference type="ARBA" id="ARBA00025706"/>
    </source>
</evidence>
<dbReference type="GeneID" id="24920657"/>
<keyword evidence="7" id="KW-0594">Phospholipid biosynthesis</keyword>
<comment type="similarity">
    <text evidence="2">Belongs to the cytidylyltransferase family.</text>
</comment>
<dbReference type="OrthoDB" id="17102at2759"/>
<evidence type="ECO:0000256" key="4">
    <source>
        <dbReference type="ARBA" id="ARBA00022679"/>
    </source>
</evidence>
<evidence type="ECO:0000256" key="11">
    <source>
        <dbReference type="SAM" id="MobiDB-lite"/>
    </source>
</evidence>
<feature type="compositionally biased region" description="Basic and acidic residues" evidence="11">
    <location>
        <begin position="16"/>
        <end position="26"/>
    </location>
</feature>
<name>D8M630_BLAHO</name>
<feature type="domain" description="Cytidyltransferase-like" evidence="12">
    <location>
        <begin position="61"/>
        <end position="189"/>
    </location>
</feature>
<dbReference type="InParanoid" id="D8M630"/>
<reference evidence="13" key="1">
    <citation type="submission" date="2010-02" db="EMBL/GenBank/DDBJ databases">
        <title>Sequencing and annotation of the Blastocystis hominis genome.</title>
        <authorList>
            <person name="Wincker P."/>
        </authorList>
    </citation>
    <scope>NUCLEOTIDE SEQUENCE</scope>
    <source>
        <strain evidence="13">Singapore isolate B</strain>
    </source>
</reference>
<keyword evidence="8" id="KW-1208">Phospholipid metabolism</keyword>
<dbReference type="InterPro" id="IPR041723">
    <property type="entry name" value="CCT"/>
</dbReference>
<evidence type="ECO:0000256" key="1">
    <source>
        <dbReference type="ARBA" id="ARBA00005189"/>
    </source>
</evidence>
<evidence type="ECO:0000256" key="2">
    <source>
        <dbReference type="ARBA" id="ARBA00010101"/>
    </source>
</evidence>
<dbReference type="RefSeq" id="XP_012897787.1">
    <property type="nucleotide sequence ID" value="XM_013042333.1"/>
</dbReference>
<sequence length="274" mass="31928">MKREGATKSTDVVEENTSKKVEVEKVEDTEKEVEYDVSKMTDEELRAKVPPEKWGRPVRLYADGIFDLFHYGHARALEQAKKSFPNTYLIVGCCNDELTHKMKGMTVMTEKERYESLRHCKWVDEVVRDAPWVVTKEFLDEHRIDFVCHDDIPYASAGHDDVYKEIKEMGRFHATQRTEGVSTTELINRIIANYEKYIKRNLERGVPAKEMNVGFVKEQSIKFDILMDKWMEKAKSMRPGFLHIFDKDTILKKMKDGTDSLKDTVAGFARQTFL</sequence>
<dbReference type="PANTHER" id="PTHR10739">
    <property type="entry name" value="CYTIDYLYLTRANSFERASE"/>
    <property type="match status" value="1"/>
</dbReference>
<gene>
    <name evidence="13" type="ORF">GSBLH_T00003566001</name>
</gene>
<dbReference type="EC" id="2.7.7.15" evidence="10"/>
<dbReference type="InterPro" id="IPR014729">
    <property type="entry name" value="Rossmann-like_a/b/a_fold"/>
</dbReference>
<dbReference type="EMBL" id="FN668661">
    <property type="protein sequence ID" value="CBK23739.2"/>
    <property type="molecule type" value="Genomic_DNA"/>
</dbReference>
<protein>
    <recommendedName>
        <fullName evidence="10">choline-phosphate cytidylyltransferase</fullName>
        <ecNumber evidence="10">2.7.7.15</ecNumber>
    </recommendedName>
</protein>
<keyword evidence="4" id="KW-0808">Transferase</keyword>
<proteinExistence type="inferred from homology"/>
<dbReference type="GO" id="GO:0031210">
    <property type="term" value="F:phosphatidylcholine binding"/>
    <property type="evidence" value="ECO:0007669"/>
    <property type="project" value="TreeGrafter"/>
</dbReference>
<dbReference type="FunFam" id="3.40.50.620:FF:000016">
    <property type="entry name" value="Putative choline-phosphate cytidylyltransferase B"/>
    <property type="match status" value="1"/>
</dbReference>
<dbReference type="NCBIfam" id="TIGR00125">
    <property type="entry name" value="cyt_tran_rel"/>
    <property type="match status" value="1"/>
</dbReference>
<evidence type="ECO:0000256" key="7">
    <source>
        <dbReference type="ARBA" id="ARBA00023209"/>
    </source>
</evidence>
<evidence type="ECO:0000256" key="6">
    <source>
        <dbReference type="ARBA" id="ARBA00023098"/>
    </source>
</evidence>
<evidence type="ECO:0000259" key="12">
    <source>
        <dbReference type="Pfam" id="PF01467"/>
    </source>
</evidence>
<keyword evidence="14" id="KW-1185">Reference proteome</keyword>
<keyword evidence="3" id="KW-0444">Lipid biosynthesis</keyword>
<dbReference type="InterPro" id="IPR004821">
    <property type="entry name" value="Cyt_trans-like"/>
</dbReference>
<evidence type="ECO:0000313" key="14">
    <source>
        <dbReference type="Proteomes" id="UP000008312"/>
    </source>
</evidence>
<dbReference type="Gene3D" id="3.40.50.620">
    <property type="entry name" value="HUPs"/>
    <property type="match status" value="1"/>
</dbReference>
<dbReference type="Pfam" id="PF01467">
    <property type="entry name" value="CTP_transf_like"/>
    <property type="match status" value="1"/>
</dbReference>
<organism evidence="13">
    <name type="scientific">Blastocystis hominis</name>
    <dbReference type="NCBI Taxonomy" id="12968"/>
    <lineage>
        <taxon>Eukaryota</taxon>
        <taxon>Sar</taxon>
        <taxon>Stramenopiles</taxon>
        <taxon>Bigyra</taxon>
        <taxon>Opalozoa</taxon>
        <taxon>Opalinata</taxon>
        <taxon>Blastocystidae</taxon>
        <taxon>Blastocystis</taxon>
    </lineage>
</organism>
<keyword evidence="6" id="KW-0443">Lipid metabolism</keyword>
<evidence type="ECO:0000256" key="5">
    <source>
        <dbReference type="ARBA" id="ARBA00022695"/>
    </source>
</evidence>